<protein>
    <submittedName>
        <fullName evidence="3">Flagellar basal body P-ring formation protein FlgA</fullName>
    </submittedName>
</protein>
<dbReference type="InterPro" id="IPR017585">
    <property type="entry name" value="SAF_FlgA"/>
</dbReference>
<gene>
    <name evidence="3" type="primary">flgA</name>
    <name evidence="3" type="ORF">EP073_02220</name>
</gene>
<dbReference type="AlphaFoldDB" id="A0A410JVN5"/>
<feature type="domain" description="Flagella basal body P-ring formation protein FlgA SAF" evidence="2">
    <location>
        <begin position="167"/>
        <end position="283"/>
    </location>
</feature>
<dbReference type="GO" id="GO:0044780">
    <property type="term" value="P:bacterial-type flagellum assembly"/>
    <property type="evidence" value="ECO:0007669"/>
    <property type="project" value="InterPro"/>
</dbReference>
<name>A0A410JVN5_9BACT</name>
<keyword evidence="4" id="KW-1185">Reference proteome</keyword>
<evidence type="ECO:0000259" key="2">
    <source>
        <dbReference type="Pfam" id="PF13144"/>
    </source>
</evidence>
<dbReference type="InterPro" id="IPR039246">
    <property type="entry name" value="Flagellar_FlgA"/>
</dbReference>
<dbReference type="OrthoDB" id="9787359at2"/>
<feature type="signal peptide" evidence="1">
    <location>
        <begin position="1"/>
        <end position="25"/>
    </location>
</feature>
<keyword evidence="3" id="KW-0966">Cell projection</keyword>
<dbReference type="Proteomes" id="UP000287502">
    <property type="component" value="Chromosome"/>
</dbReference>
<dbReference type="NCBIfam" id="TIGR03170">
    <property type="entry name" value="flgA_cterm"/>
    <property type="match status" value="1"/>
</dbReference>
<dbReference type="PANTHER" id="PTHR36307:SF1">
    <property type="entry name" value="FLAGELLA BASAL BODY P-RING FORMATION PROTEIN FLGA"/>
    <property type="match status" value="1"/>
</dbReference>
<dbReference type="Gene3D" id="3.90.1210.10">
    <property type="entry name" value="Antifreeze-like/N-acetylneuraminic acid synthase C-terminal domain"/>
    <property type="match status" value="1"/>
</dbReference>
<keyword evidence="3" id="KW-0969">Cilium</keyword>
<keyword evidence="3" id="KW-0282">Flagellum</keyword>
<organism evidence="3 4">
    <name type="scientific">Geovibrio thiophilus</name>
    <dbReference type="NCBI Taxonomy" id="139438"/>
    <lineage>
        <taxon>Bacteria</taxon>
        <taxon>Pseudomonadati</taxon>
        <taxon>Deferribacterota</taxon>
        <taxon>Deferribacteres</taxon>
        <taxon>Deferribacterales</taxon>
        <taxon>Geovibrionaceae</taxon>
        <taxon>Geovibrio</taxon>
    </lineage>
</organism>
<reference evidence="3 4" key="1">
    <citation type="submission" date="2019-01" db="EMBL/GenBank/DDBJ databases">
        <title>Geovibrio thiophilus DSM 11263, complete genome.</title>
        <authorList>
            <person name="Spring S."/>
            <person name="Bunk B."/>
            <person name="Sproer C."/>
        </authorList>
    </citation>
    <scope>NUCLEOTIDE SEQUENCE [LARGE SCALE GENOMIC DNA]</scope>
    <source>
        <strain evidence="3 4">DSM 11263</strain>
    </source>
</reference>
<dbReference type="RefSeq" id="WP_128465539.1">
    <property type="nucleotide sequence ID" value="NZ_CP035108.1"/>
</dbReference>
<dbReference type="EMBL" id="CP035108">
    <property type="protein sequence ID" value="QAR32252.1"/>
    <property type="molecule type" value="Genomic_DNA"/>
</dbReference>
<dbReference type="Gene3D" id="2.30.30.760">
    <property type="match status" value="1"/>
</dbReference>
<feature type="chain" id="PRO_5019361718" evidence="1">
    <location>
        <begin position="26"/>
        <end position="288"/>
    </location>
</feature>
<dbReference type="KEGG" id="gtl:EP073_02220"/>
<dbReference type="PANTHER" id="PTHR36307">
    <property type="entry name" value="FLAGELLA BASAL BODY P-RING FORMATION PROTEIN FLGA"/>
    <property type="match status" value="1"/>
</dbReference>
<dbReference type="Pfam" id="PF13144">
    <property type="entry name" value="ChapFlgA"/>
    <property type="match status" value="1"/>
</dbReference>
<proteinExistence type="predicted"/>
<evidence type="ECO:0000313" key="4">
    <source>
        <dbReference type="Proteomes" id="UP000287502"/>
    </source>
</evidence>
<evidence type="ECO:0000256" key="1">
    <source>
        <dbReference type="SAM" id="SignalP"/>
    </source>
</evidence>
<accession>A0A410JVN5</accession>
<evidence type="ECO:0000313" key="3">
    <source>
        <dbReference type="EMBL" id="QAR32252.1"/>
    </source>
</evidence>
<keyword evidence="1" id="KW-0732">Signal</keyword>
<sequence>MKAKTIMTLFLFSVLTAAASFSAHAANVISIENECVTVEDIFPNIGIKDQVFCGLDYGETRKLSVQLATHIINKYNIKAAPGEAYFNRKGRKIEQTEIEAKIYERLSQIYPHAELQIDKIRIQSDIYTAEDGKFSIDISNPRIGGMYGRLNNGFKDTGFTVYVKGYMEVFVTTDRIRKGDTVENYIKTEKVELSRLRGEPITNPEGLIATRGIGAGVPLTGEFVSEQPDLPEGAAVKLVYKGSGMQLETRGILQENAFSGNVVKVKNADSGKIVTAKYQGGRTALVNF</sequence>
<dbReference type="CDD" id="cd11614">
    <property type="entry name" value="SAF_CpaB_FlgA_like"/>
    <property type="match status" value="1"/>
</dbReference>